<feature type="repeat" description="WD" evidence="1">
    <location>
        <begin position="279"/>
        <end position="311"/>
    </location>
</feature>
<comment type="caution">
    <text evidence="2">The sequence shown here is derived from an EMBL/GenBank/DDBJ whole genome shotgun (WGS) entry which is preliminary data.</text>
</comment>
<dbReference type="SMART" id="SM00320">
    <property type="entry name" value="WD40"/>
    <property type="match status" value="4"/>
</dbReference>
<name>A0A8S1YJN9_9CILI</name>
<organism evidence="2 3">
    <name type="scientific">Paramecium pentaurelia</name>
    <dbReference type="NCBI Taxonomy" id="43138"/>
    <lineage>
        <taxon>Eukaryota</taxon>
        <taxon>Sar</taxon>
        <taxon>Alveolata</taxon>
        <taxon>Ciliophora</taxon>
        <taxon>Intramacronucleata</taxon>
        <taxon>Oligohymenophorea</taxon>
        <taxon>Peniculida</taxon>
        <taxon>Parameciidae</taxon>
        <taxon>Paramecium</taxon>
    </lineage>
</organism>
<dbReference type="InterPro" id="IPR001680">
    <property type="entry name" value="WD40_rpt"/>
</dbReference>
<keyword evidence="1" id="KW-0853">WD repeat</keyword>
<evidence type="ECO:0000313" key="3">
    <source>
        <dbReference type="Proteomes" id="UP000689195"/>
    </source>
</evidence>
<protein>
    <submittedName>
        <fullName evidence="2">Uncharacterized protein</fullName>
    </submittedName>
</protein>
<dbReference type="AlphaFoldDB" id="A0A8S1YJN9"/>
<dbReference type="Proteomes" id="UP000689195">
    <property type="component" value="Unassembled WGS sequence"/>
</dbReference>
<dbReference type="GO" id="GO:0097361">
    <property type="term" value="C:cytosolic [4Fe-4S] assembly targeting complex"/>
    <property type="evidence" value="ECO:0007669"/>
    <property type="project" value="TreeGrafter"/>
</dbReference>
<evidence type="ECO:0000313" key="2">
    <source>
        <dbReference type="EMBL" id="CAD8214495.1"/>
    </source>
</evidence>
<accession>A0A8S1YJN9</accession>
<reference evidence="2" key="1">
    <citation type="submission" date="2021-01" db="EMBL/GenBank/DDBJ databases">
        <authorList>
            <consortium name="Genoscope - CEA"/>
            <person name="William W."/>
        </authorList>
    </citation>
    <scope>NUCLEOTIDE SEQUENCE</scope>
</reference>
<feature type="repeat" description="WD" evidence="1">
    <location>
        <begin position="234"/>
        <end position="268"/>
    </location>
</feature>
<proteinExistence type="predicted"/>
<dbReference type="PANTHER" id="PTHR19920">
    <property type="entry name" value="WD40 PROTEIN CIAO1"/>
    <property type="match status" value="1"/>
</dbReference>
<dbReference type="PROSITE" id="PS50082">
    <property type="entry name" value="WD_REPEATS_2"/>
    <property type="match status" value="2"/>
</dbReference>
<sequence>MLMRCTQADHLNQQIIGVCIDSKCQYQRPYCNSCLPIHGQHLNKLTSLELLDEWISKRVLIVQNVEQIAQACKLEIDSLLNKFVNLYNINMVQLPKLGLSQIDNIIKGLSLVELWEKTLLNQFQQSIQQIKQIIKEILENQQLQTNLSSTYNKQVSKSFVIKEQICEQRINLNLIKPNLKPFTFEVMNQNSIKQEEKCFAIAINKDNSILLAGCDRYIKVFDFKQGKLNQLQLLSDHLNWVSTLNFMKKSNHFVSGSGDKSIIIWQMNDNNYWICQHKLKGHFDDITTIQLNNNENLIISGSYDSSINFWNKQNGWLCQQTIKDHTDYVYQLSLNEKEDKLISCSADSLMLVIEYSQKDQIWTVIQKIKVEQYGYRLSFLDDNQFAFQPMNQQQMYLYERISSNQQFIKTKQISVKSASKNCANLFPQQYLKSKCLIVSKNGQNINLIQKKENGDFINKQNILIGHNQIFGSLSDDGEYLITWDGKSKEIKIRKCHQI</sequence>
<evidence type="ECO:0000256" key="1">
    <source>
        <dbReference type="PROSITE-ProRule" id="PRU00221"/>
    </source>
</evidence>
<dbReference type="PANTHER" id="PTHR19920:SF0">
    <property type="entry name" value="CYTOSOLIC IRON-SULFUR PROTEIN ASSEMBLY PROTEIN CIAO1-RELATED"/>
    <property type="match status" value="1"/>
</dbReference>
<gene>
    <name evidence="2" type="ORF">PPENT_87.1.T2190005</name>
</gene>
<dbReference type="PROSITE" id="PS50294">
    <property type="entry name" value="WD_REPEATS_REGION"/>
    <property type="match status" value="2"/>
</dbReference>
<keyword evidence="3" id="KW-1185">Reference proteome</keyword>
<dbReference type="EMBL" id="CAJJDO010000219">
    <property type="protein sequence ID" value="CAD8214495.1"/>
    <property type="molecule type" value="Genomic_DNA"/>
</dbReference>
<dbReference type="GO" id="GO:0016226">
    <property type="term" value="P:iron-sulfur cluster assembly"/>
    <property type="evidence" value="ECO:0007669"/>
    <property type="project" value="TreeGrafter"/>
</dbReference>
<dbReference type="Pfam" id="PF00400">
    <property type="entry name" value="WD40"/>
    <property type="match status" value="4"/>
</dbReference>